<dbReference type="Pfam" id="PF04616">
    <property type="entry name" value="Glyco_hydro_43"/>
    <property type="match status" value="1"/>
</dbReference>
<evidence type="ECO:0000313" key="4">
    <source>
        <dbReference type="EMBL" id="QFG77127.1"/>
    </source>
</evidence>
<evidence type="ECO:0000256" key="1">
    <source>
        <dbReference type="ARBA" id="ARBA00009865"/>
    </source>
</evidence>
<comment type="similarity">
    <text evidence="1">Belongs to the glycosyl hydrolase 43 family.</text>
</comment>
<organism evidence="4">
    <name type="scientific">Raoultella planticola</name>
    <name type="common">Klebsiella planticola</name>
    <dbReference type="NCBI Taxonomy" id="575"/>
    <lineage>
        <taxon>Bacteria</taxon>
        <taxon>Pseudomonadati</taxon>
        <taxon>Pseudomonadota</taxon>
        <taxon>Gammaproteobacteria</taxon>
        <taxon>Enterobacterales</taxon>
        <taxon>Enterobacteriaceae</taxon>
        <taxon>Klebsiella/Raoultella group</taxon>
        <taxon>Raoultella</taxon>
    </lineage>
</organism>
<proteinExistence type="inferred from homology"/>
<dbReference type="GO" id="GO:0005975">
    <property type="term" value="P:carbohydrate metabolic process"/>
    <property type="evidence" value="ECO:0007669"/>
    <property type="project" value="InterPro"/>
</dbReference>
<dbReference type="Gene3D" id="2.115.10.20">
    <property type="entry name" value="Glycosyl hydrolase domain, family 43"/>
    <property type="match status" value="1"/>
</dbReference>
<evidence type="ECO:0000256" key="3">
    <source>
        <dbReference type="ARBA" id="ARBA00023295"/>
    </source>
</evidence>
<dbReference type="AlphaFoldDB" id="A0A5P6AAY8"/>
<protein>
    <submittedName>
        <fullName evidence="4">Uncharacterized protein</fullName>
    </submittedName>
</protein>
<accession>A0A5P6AAY8</accession>
<evidence type="ECO:0000256" key="2">
    <source>
        <dbReference type="ARBA" id="ARBA00022801"/>
    </source>
</evidence>
<keyword evidence="2" id="KW-0378">Hydrolase</keyword>
<name>A0A5P6AAY8_RAOPL</name>
<dbReference type="InterPro" id="IPR006710">
    <property type="entry name" value="Glyco_hydro_43"/>
</dbReference>
<keyword evidence="3" id="KW-0326">Glycosidase</keyword>
<reference evidence="4" key="1">
    <citation type="submission" date="2018-05" db="EMBL/GenBank/DDBJ databases">
        <title>Bacterial isolates from healthy term breastfed infants carrying antibiotic resistance genes.</title>
        <authorList>
            <person name="Casaburi G."/>
        </authorList>
    </citation>
    <scope>NUCLEOTIDE SEQUENCE [LARGE SCALE GENOMIC DNA]</scope>
    <source>
        <strain evidence="4">7084_4</strain>
    </source>
</reference>
<sequence length="55" mass="5834">MGAAKSGHASYVEDDHGNVIVAHLCARPLLPELACTLGRETALQKMRWTPEGGCA</sequence>
<dbReference type="EMBL" id="CP029752">
    <property type="protein sequence ID" value="QFG77127.1"/>
    <property type="molecule type" value="Genomic_DNA"/>
</dbReference>
<gene>
    <name evidence="4" type="ORF">DMB90_03805</name>
</gene>
<dbReference type="GO" id="GO:0004553">
    <property type="term" value="F:hydrolase activity, hydrolyzing O-glycosyl compounds"/>
    <property type="evidence" value="ECO:0007669"/>
    <property type="project" value="InterPro"/>
</dbReference>
<dbReference type="SUPFAM" id="SSF75005">
    <property type="entry name" value="Arabinanase/levansucrase/invertase"/>
    <property type="match status" value="1"/>
</dbReference>
<dbReference type="InterPro" id="IPR023296">
    <property type="entry name" value="Glyco_hydro_beta-prop_sf"/>
</dbReference>